<evidence type="ECO:0000256" key="2">
    <source>
        <dbReference type="ARBA" id="ARBA00008979"/>
    </source>
</evidence>
<name>A0A1B6IIB4_9HEMI</name>
<feature type="transmembrane region" description="Helical" evidence="7">
    <location>
        <begin position="202"/>
        <end position="222"/>
    </location>
</feature>
<feature type="transmembrane region" description="Helical" evidence="7">
    <location>
        <begin position="319"/>
        <end position="338"/>
    </location>
</feature>
<dbReference type="PANTHER" id="PTHR47154:SF2">
    <property type="entry name" value="G-PROTEIN COUPLED RECEPTOR MTH-RELATED"/>
    <property type="match status" value="1"/>
</dbReference>
<keyword evidence="5" id="KW-0807">Transducer</keyword>
<gene>
    <name evidence="9" type="ORF">g.2207</name>
</gene>
<dbReference type="GO" id="GO:0005886">
    <property type="term" value="C:plasma membrane"/>
    <property type="evidence" value="ECO:0007669"/>
    <property type="project" value="TreeGrafter"/>
</dbReference>
<comment type="subcellular location">
    <subcellularLocation>
        <location evidence="1">Membrane</location>
        <topology evidence="1">Multi-pass membrane protein</topology>
    </subcellularLocation>
</comment>
<feature type="transmembrane region" description="Helical" evidence="7">
    <location>
        <begin position="268"/>
        <end position="288"/>
    </location>
</feature>
<reference evidence="9" key="1">
    <citation type="submission" date="2015-11" db="EMBL/GenBank/DDBJ databases">
        <title>De novo transcriptome assembly of four potential Pierce s Disease insect vectors from Arizona vineyards.</title>
        <authorList>
            <person name="Tassone E.E."/>
        </authorList>
    </citation>
    <scope>NUCLEOTIDE SEQUENCE</scope>
</reference>
<keyword evidence="7" id="KW-1133">Transmembrane helix</keyword>
<feature type="domain" description="Methuselah N-terminal" evidence="8">
    <location>
        <begin position="27"/>
        <end position="138"/>
    </location>
</feature>
<feature type="non-terminal residue" evidence="9">
    <location>
        <position position="1"/>
    </location>
</feature>
<evidence type="ECO:0000313" key="9">
    <source>
        <dbReference type="EMBL" id="JAS86657.1"/>
    </source>
</evidence>
<evidence type="ECO:0000256" key="6">
    <source>
        <dbReference type="SAM" id="MobiDB-lite"/>
    </source>
</evidence>
<keyword evidence="7" id="KW-0472">Membrane</keyword>
<dbReference type="PANTHER" id="PTHR47154">
    <property type="entry name" value="G-PROTEIN COUPLED RECEPTOR MTH-RELATED"/>
    <property type="match status" value="1"/>
</dbReference>
<dbReference type="Pfam" id="PF06652">
    <property type="entry name" value="Methuselah_N"/>
    <property type="match status" value="1"/>
</dbReference>
<feature type="transmembrane region" description="Helical" evidence="7">
    <location>
        <begin position="372"/>
        <end position="392"/>
    </location>
</feature>
<dbReference type="InterPro" id="IPR051384">
    <property type="entry name" value="Mth_GPCR"/>
</dbReference>
<feature type="transmembrane region" description="Helical" evidence="7">
    <location>
        <begin position="398"/>
        <end position="420"/>
    </location>
</feature>
<dbReference type="EMBL" id="GECU01021049">
    <property type="protein sequence ID" value="JAS86657.1"/>
    <property type="molecule type" value="Transcribed_RNA"/>
</dbReference>
<keyword evidence="4" id="KW-0675">Receptor</keyword>
<sequence>DLTPSEVGKGGVRIYRGIEYPPKAVWQNSRHIRGCPCLVKTCIRMCDNDQEFTDMAPNGSYRLLTMWEPGEIIEKMHVEFVSPMDIYVMDGTPDCKAQLGVFGAVHEEAGTVLAVMIDGRVLTRDLEYLDVNDYCLESSGEDMIAIRCVGIAPQQEPKAWENEVPLGRLKYLLIMSMIAMVVTLSVYLYLPQLRNLHGKLLVGFLTFLFVNYIQFLVIHDRWPMELEYIWQYTYLGHFCWISTIGFDVWTIICGPVRLYNHKRENILLLRYSLFACVCPAVFCGLTWATSVVPYRADACPRPRFLEDSCRFTKETVTQVFYHVPLVVLAALNLLLYLFMVYSLKIHPKPPCTSPIGHASLVAKQGFQTYTKVAKVMILCGVCLVLMTTTSVWDCSPILRLLVSMYFSQGILIFAVLCCNVRTFKLWLQKRLESSMTNQTENEQALDQTHTGHAESSV</sequence>
<comment type="similarity">
    <text evidence="2">Belongs to the G-protein coupled receptor 2 family. Mth subfamily.</text>
</comment>
<feature type="transmembrane region" description="Helical" evidence="7">
    <location>
        <begin position="171"/>
        <end position="190"/>
    </location>
</feature>
<organism evidence="9">
    <name type="scientific">Homalodisca liturata</name>
    <dbReference type="NCBI Taxonomy" id="320908"/>
    <lineage>
        <taxon>Eukaryota</taxon>
        <taxon>Metazoa</taxon>
        <taxon>Ecdysozoa</taxon>
        <taxon>Arthropoda</taxon>
        <taxon>Hexapoda</taxon>
        <taxon>Insecta</taxon>
        <taxon>Pterygota</taxon>
        <taxon>Neoptera</taxon>
        <taxon>Paraneoptera</taxon>
        <taxon>Hemiptera</taxon>
        <taxon>Auchenorrhyncha</taxon>
        <taxon>Membracoidea</taxon>
        <taxon>Cicadellidae</taxon>
        <taxon>Cicadellinae</taxon>
        <taxon>Proconiini</taxon>
        <taxon>Homalodisca</taxon>
    </lineage>
</organism>
<dbReference type="AlphaFoldDB" id="A0A1B6IIB4"/>
<dbReference type="GO" id="GO:0008528">
    <property type="term" value="F:G protein-coupled peptide receptor activity"/>
    <property type="evidence" value="ECO:0007669"/>
    <property type="project" value="TreeGrafter"/>
</dbReference>
<accession>A0A1B6IIB4</accession>
<dbReference type="InterPro" id="IPR036272">
    <property type="entry name" value="Methuselah_N_sf"/>
</dbReference>
<keyword evidence="7" id="KW-0812">Transmembrane</keyword>
<proteinExistence type="inferred from homology"/>
<feature type="region of interest" description="Disordered" evidence="6">
    <location>
        <begin position="438"/>
        <end position="457"/>
    </location>
</feature>
<dbReference type="SUPFAM" id="SSF63877">
    <property type="entry name" value="Methuselah ectodomain"/>
    <property type="match status" value="1"/>
</dbReference>
<evidence type="ECO:0000256" key="7">
    <source>
        <dbReference type="SAM" id="Phobius"/>
    </source>
</evidence>
<dbReference type="InterPro" id="IPR010596">
    <property type="entry name" value="Methuselah_N_dom"/>
</dbReference>
<evidence type="ECO:0000259" key="8">
    <source>
        <dbReference type="Pfam" id="PF06652"/>
    </source>
</evidence>
<evidence type="ECO:0000256" key="1">
    <source>
        <dbReference type="ARBA" id="ARBA00004141"/>
    </source>
</evidence>
<evidence type="ECO:0000256" key="4">
    <source>
        <dbReference type="ARBA" id="ARBA00023170"/>
    </source>
</evidence>
<dbReference type="Gene3D" id="1.20.1070.10">
    <property type="entry name" value="Rhodopsin 7-helix transmembrane proteins"/>
    <property type="match status" value="1"/>
</dbReference>
<protein>
    <recommendedName>
        <fullName evidence="8">Methuselah N-terminal domain-containing protein</fullName>
    </recommendedName>
</protein>
<keyword evidence="3" id="KW-0297">G-protein coupled receptor</keyword>
<feature type="transmembrane region" description="Helical" evidence="7">
    <location>
        <begin position="234"/>
        <end position="256"/>
    </location>
</feature>
<evidence type="ECO:0000256" key="3">
    <source>
        <dbReference type="ARBA" id="ARBA00023040"/>
    </source>
</evidence>
<evidence type="ECO:0000256" key="5">
    <source>
        <dbReference type="ARBA" id="ARBA00023224"/>
    </source>
</evidence>